<dbReference type="SUPFAM" id="SSF53448">
    <property type="entry name" value="Nucleotide-diphospho-sugar transferases"/>
    <property type="match status" value="1"/>
</dbReference>
<evidence type="ECO:0000313" key="4">
    <source>
        <dbReference type="Proteomes" id="UP000823910"/>
    </source>
</evidence>
<reference evidence="3" key="2">
    <citation type="submission" date="2021-04" db="EMBL/GenBank/DDBJ databases">
        <authorList>
            <person name="Gilroy R."/>
        </authorList>
    </citation>
    <scope>NUCLEOTIDE SEQUENCE</scope>
    <source>
        <strain evidence="3">CHK180-15479</strain>
    </source>
</reference>
<organism evidence="3 4">
    <name type="scientific">Candidatus Enterocloster excrementipullorum</name>
    <dbReference type="NCBI Taxonomy" id="2838559"/>
    <lineage>
        <taxon>Bacteria</taxon>
        <taxon>Bacillati</taxon>
        <taxon>Bacillota</taxon>
        <taxon>Clostridia</taxon>
        <taxon>Lachnospirales</taxon>
        <taxon>Lachnospiraceae</taxon>
        <taxon>Enterocloster</taxon>
    </lineage>
</organism>
<dbReference type="Pfam" id="PF13692">
    <property type="entry name" value="Glyco_trans_1_4"/>
    <property type="match status" value="1"/>
</dbReference>
<feature type="coiled-coil region" evidence="1">
    <location>
        <begin position="545"/>
        <end position="607"/>
    </location>
</feature>
<evidence type="ECO:0000256" key="1">
    <source>
        <dbReference type="SAM" id="Coils"/>
    </source>
</evidence>
<dbReference type="InterPro" id="IPR029063">
    <property type="entry name" value="SAM-dependent_MTases_sf"/>
</dbReference>
<dbReference type="Proteomes" id="UP000823910">
    <property type="component" value="Unassembled WGS sequence"/>
</dbReference>
<dbReference type="GO" id="GO:0016757">
    <property type="term" value="F:glycosyltransferase activity"/>
    <property type="evidence" value="ECO:0007669"/>
    <property type="project" value="UniProtKB-KW"/>
</dbReference>
<feature type="domain" description="Glycosyltransferase 2-like" evidence="2">
    <location>
        <begin position="707"/>
        <end position="841"/>
    </location>
</feature>
<dbReference type="Gene3D" id="3.40.50.2000">
    <property type="entry name" value="Glycogen Phosphorylase B"/>
    <property type="match status" value="1"/>
</dbReference>
<keyword evidence="3" id="KW-0328">Glycosyltransferase</keyword>
<name>A0A9D2N428_9FIRM</name>
<dbReference type="EC" id="2.4.-.-" evidence="3"/>
<gene>
    <name evidence="3" type="ORF">H9704_13815</name>
</gene>
<evidence type="ECO:0000313" key="3">
    <source>
        <dbReference type="EMBL" id="HJC07196.1"/>
    </source>
</evidence>
<dbReference type="Gene3D" id="3.40.50.150">
    <property type="entry name" value="Vaccinia Virus protein VP39"/>
    <property type="match status" value="1"/>
</dbReference>
<evidence type="ECO:0000259" key="2">
    <source>
        <dbReference type="Pfam" id="PF00535"/>
    </source>
</evidence>
<reference evidence="3" key="1">
    <citation type="journal article" date="2021" name="PeerJ">
        <title>Extensive microbial diversity within the chicken gut microbiome revealed by metagenomics and culture.</title>
        <authorList>
            <person name="Gilroy R."/>
            <person name="Ravi A."/>
            <person name="Getino M."/>
            <person name="Pursley I."/>
            <person name="Horton D.L."/>
            <person name="Alikhan N.F."/>
            <person name="Baker D."/>
            <person name="Gharbi K."/>
            <person name="Hall N."/>
            <person name="Watson M."/>
            <person name="Adriaenssens E.M."/>
            <person name="Foster-Nyarko E."/>
            <person name="Jarju S."/>
            <person name="Secka A."/>
            <person name="Antonio M."/>
            <person name="Oren A."/>
            <person name="Chaudhuri R.R."/>
            <person name="La Ragione R."/>
            <person name="Hildebrand F."/>
            <person name="Pallen M.J."/>
        </authorList>
    </citation>
    <scope>NUCLEOTIDE SEQUENCE</scope>
    <source>
        <strain evidence="3">CHK180-15479</strain>
    </source>
</reference>
<dbReference type="Pfam" id="PF00535">
    <property type="entry name" value="Glycos_transf_2"/>
    <property type="match status" value="1"/>
</dbReference>
<dbReference type="SUPFAM" id="SSF53756">
    <property type="entry name" value="UDP-Glycosyltransferase/glycogen phosphorylase"/>
    <property type="match status" value="1"/>
</dbReference>
<comment type="caution">
    <text evidence="3">The sequence shown here is derived from an EMBL/GenBank/DDBJ whole genome shotgun (WGS) entry which is preliminary data.</text>
</comment>
<dbReference type="Gene3D" id="3.90.550.10">
    <property type="entry name" value="Spore Coat Polysaccharide Biosynthesis Protein SpsA, Chain A"/>
    <property type="match status" value="1"/>
</dbReference>
<dbReference type="InterPro" id="IPR001173">
    <property type="entry name" value="Glyco_trans_2-like"/>
</dbReference>
<keyword evidence="3" id="KW-0808">Transferase</keyword>
<accession>A0A9D2N428</accession>
<dbReference type="InterPro" id="IPR029044">
    <property type="entry name" value="Nucleotide-diphossugar_trans"/>
</dbReference>
<proteinExistence type="predicted"/>
<sequence>MNDISYEILDQLKAYGADRQALDKILSENSRPEFLYALSDMRENLLEWMEFAGTEKVLQVGSDYGALTGLLARRCAQVTVADSRDENLAVNRKRNGDRTNITYVSTAQDGIEEQKKQEAREALKGPWDAVVLLGPLKDTNLHALFGELAGRLGENGRLIFACENALGLSFLSGDAHDGEESAFTREEIRTACAGAGLTQVEFYYPVPEYRLPTAIYSDRRLPAEGDIKAAQAYHGPRYACVNEGEVYDRLLGEGKFGEFARGFLVTASRTHQKEKTIFVKYNRTRKEAFRIRTSILEEGGTLWVEKRALGEAGAEHIRSMERKYEKLRAANPGVTVLAPQYPQQSDRKNGEEASVRFAFVEGKTLAEALAEKIRQESARTEGRPETAGKTAAEILEAALTRVLGGAEKNKEPFRVTEGFQEVFGEIPPLKDDSYAVSNVDGLFENIMETEDGLVCLDYEWVFDFPIPAGFIKYRLLSYFYRAYRGILEGAGYSTPEALLKAFGIGKDLAGVYAGMEERFQTWVHGDASQGILANYVQKTTSLSELKTRDEELARAKDRILQLQTEVEEKNLQIRKEQEVQRLTNNHVANLEVMIKDLRHEIDELGKLATYLNRHEALIFKGRRKLGAAANKVFPKGTRKRKILDYGINTVKHPVRYGKLYTTKEGRNRIEGDFAIGQAYLEHGKLEFPQVPGEGRQGEAGWEGPLVSIVIPCYNQVGYTYACLHSILEHTKDVPYEVIIADDVSTDATAQLDKYASGLVIRRNKTNQGFLLNCNQAAQAARGKYILFLNNDTQVTEGWLSSLVELIESDPAIGMVGSKLVYPDGRLQEAGGIIWSDGSGWNYGRMDDPEKPEYNYVKDVDYISGASIMLSRALWEQIGGFDTRYTPAYCEDADLAFEVRKAGYRVVYQPRSKVIHFEGVSNGTDVNGSGLKRYQVENFKKLKEKWADEFKKQYVNDGNPNPFRARERSRGKKIILVVDHYVPTYDRDAGSKATFLYMKMFLKKGYVVKFLGDNFQHEEPYTTTLEQMGIEVLYGDSYATGIWDWLKKNGNEISIAYLNRPHIATKYVDFIKDYTNMKVIYFGHDLHFLRLTREYEITGDIEIKREADYWKSMELTMMYKADMTYYPSSVEIDVIRSIDASIRAKAISLYVYDTFLDNIDEDYSKRKDIMFVGGFAHPPNADAVLWFAKEIFPLVRRELPDVRFLVAGSKVTDEIRALETPESGIVIKGFVTDEELAEMYATTKLVAVPLRYGAGVKGKILEALYNGAAVVTTSIGAEGIPFVDTALEICDEAESFAGKLTELYTDNERLSAMCRRSQEYIKEYFSLDGAWKTIEEDFS</sequence>
<keyword evidence="1" id="KW-0175">Coiled coil</keyword>
<dbReference type="CDD" id="cd03801">
    <property type="entry name" value="GT4_PimA-like"/>
    <property type="match status" value="1"/>
</dbReference>
<protein>
    <submittedName>
        <fullName evidence="3">Glycosyltransferase</fullName>
        <ecNumber evidence="3">2.4.-.-</ecNumber>
    </submittedName>
</protein>
<dbReference type="SUPFAM" id="SSF53335">
    <property type="entry name" value="S-adenosyl-L-methionine-dependent methyltransferases"/>
    <property type="match status" value="1"/>
</dbReference>
<dbReference type="PANTHER" id="PTHR43179:SF7">
    <property type="entry name" value="RHAMNOSYLTRANSFERASE WBBL"/>
    <property type="match status" value="1"/>
</dbReference>
<dbReference type="CDD" id="cd04186">
    <property type="entry name" value="GT_2_like_c"/>
    <property type="match status" value="1"/>
</dbReference>
<dbReference type="PANTHER" id="PTHR43179">
    <property type="entry name" value="RHAMNOSYLTRANSFERASE WBBL"/>
    <property type="match status" value="1"/>
</dbReference>
<dbReference type="EMBL" id="DWWT01000075">
    <property type="protein sequence ID" value="HJC07196.1"/>
    <property type="molecule type" value="Genomic_DNA"/>
</dbReference>